<reference evidence="3" key="2">
    <citation type="journal article" date="2021" name="PeerJ">
        <title>Extensive microbial diversity within the chicken gut microbiome revealed by metagenomics and culture.</title>
        <authorList>
            <person name="Gilroy R."/>
            <person name="Ravi A."/>
            <person name="Getino M."/>
            <person name="Pursley I."/>
            <person name="Horton D.L."/>
            <person name="Alikhan N.F."/>
            <person name="Baker D."/>
            <person name="Gharbi K."/>
            <person name="Hall N."/>
            <person name="Watson M."/>
            <person name="Adriaenssens E.M."/>
            <person name="Foster-Nyarko E."/>
            <person name="Jarju S."/>
            <person name="Secka A."/>
            <person name="Antonio M."/>
            <person name="Oren A."/>
            <person name="Chaudhuri R.R."/>
            <person name="La Ragione R."/>
            <person name="Hildebrand F."/>
            <person name="Pallen M.J."/>
        </authorList>
    </citation>
    <scope>NUCLEOTIDE SEQUENCE</scope>
    <source>
        <strain evidence="3">B1-20833</strain>
    </source>
</reference>
<dbReference type="EMBL" id="JADIMI010000061">
    <property type="protein sequence ID" value="MBO8452480.1"/>
    <property type="molecule type" value="Genomic_DNA"/>
</dbReference>
<name>A0A9D9EVJ9_9BACT</name>
<keyword evidence="1" id="KW-1133">Transmembrane helix</keyword>
<feature type="domain" description="PASTA" evidence="2">
    <location>
        <begin position="39"/>
        <end position="106"/>
    </location>
</feature>
<comment type="caution">
    <text evidence="3">The sequence shown here is derived from an EMBL/GenBank/DDBJ whole genome shotgun (WGS) entry which is preliminary data.</text>
</comment>
<keyword evidence="1" id="KW-0472">Membrane</keyword>
<dbReference type="Pfam" id="PF03793">
    <property type="entry name" value="PASTA"/>
    <property type="match status" value="2"/>
</dbReference>
<keyword evidence="1" id="KW-0812">Transmembrane</keyword>
<dbReference type="CDD" id="cd06577">
    <property type="entry name" value="PASTA_pknB"/>
    <property type="match status" value="2"/>
</dbReference>
<evidence type="ECO:0000313" key="3">
    <source>
        <dbReference type="EMBL" id="MBO8452480.1"/>
    </source>
</evidence>
<reference evidence="3" key="1">
    <citation type="submission" date="2020-10" db="EMBL/GenBank/DDBJ databases">
        <authorList>
            <person name="Gilroy R."/>
        </authorList>
    </citation>
    <scope>NUCLEOTIDE SEQUENCE</scope>
    <source>
        <strain evidence="3">B1-20833</strain>
    </source>
</reference>
<dbReference type="InterPro" id="IPR005543">
    <property type="entry name" value="PASTA_dom"/>
</dbReference>
<organism evidence="3 4">
    <name type="scientific">Candidatus Cryptobacteroides intestinavium</name>
    <dbReference type="NCBI Taxonomy" id="2840766"/>
    <lineage>
        <taxon>Bacteria</taxon>
        <taxon>Pseudomonadati</taxon>
        <taxon>Bacteroidota</taxon>
        <taxon>Bacteroidia</taxon>
        <taxon>Bacteroidales</taxon>
        <taxon>Candidatus Cryptobacteroides</taxon>
    </lineage>
</organism>
<dbReference type="SMART" id="SM00740">
    <property type="entry name" value="PASTA"/>
    <property type="match status" value="2"/>
</dbReference>
<evidence type="ECO:0000256" key="1">
    <source>
        <dbReference type="SAM" id="Phobius"/>
    </source>
</evidence>
<dbReference type="Proteomes" id="UP000823661">
    <property type="component" value="Unassembled WGS sequence"/>
</dbReference>
<dbReference type="SUPFAM" id="SSF54184">
    <property type="entry name" value="Penicillin-binding protein 2x (pbp-2x), c-terminal domain"/>
    <property type="match status" value="1"/>
</dbReference>
<dbReference type="AlphaFoldDB" id="A0A9D9EVJ9"/>
<feature type="transmembrane region" description="Helical" evidence="1">
    <location>
        <begin position="15"/>
        <end position="33"/>
    </location>
</feature>
<proteinExistence type="predicted"/>
<sequence>MGIKGFFSNWIVRNLLGAVIMVAVLLVSAVLLLKVITKHNQELTVPDLSNLSVEEAAKVAGEHGMRVQVTDSVYVRKMARGAVYRHNPEAGSKVKEGRRILLTINAVLPKSITMPNLVGYSLRQAKAEILSRGLQLGTLIYVNDIATNNVIRQLYRNSEIEAGAKIESGSSIDLVLGLNAADSVTYVPYVIGSRYMNAINTVHDNSLNIGRLYFDSTVKDYTDSLNAVVYRQEPEMSEEPLKMGSAMNLFLTVDKNKVPPRPEPEITID</sequence>
<accession>A0A9D9EVJ9</accession>
<evidence type="ECO:0000259" key="2">
    <source>
        <dbReference type="PROSITE" id="PS51178"/>
    </source>
</evidence>
<dbReference type="Gene3D" id="3.30.10.20">
    <property type="match status" value="2"/>
</dbReference>
<evidence type="ECO:0000313" key="4">
    <source>
        <dbReference type="Proteomes" id="UP000823661"/>
    </source>
</evidence>
<protein>
    <submittedName>
        <fullName evidence="3">PASTA domain-containing protein</fullName>
    </submittedName>
</protein>
<gene>
    <name evidence="3" type="ORF">IAC06_06320</name>
</gene>
<dbReference type="PROSITE" id="PS51178">
    <property type="entry name" value="PASTA"/>
    <property type="match status" value="1"/>
</dbReference>